<dbReference type="AlphaFoldDB" id="A0A6G9XJ58"/>
<accession>A0A6G9XJ58</accession>
<name>A0A6G9XJ58_NOCBR</name>
<proteinExistence type="predicted"/>
<dbReference type="EMBL" id="CP046171">
    <property type="protein sequence ID" value="QIS00944.1"/>
    <property type="molecule type" value="Genomic_DNA"/>
</dbReference>
<evidence type="ECO:0000313" key="1">
    <source>
        <dbReference type="EMBL" id="QIS00944.1"/>
    </source>
</evidence>
<gene>
    <name evidence="1" type="ORF">F5X71_00130</name>
</gene>
<reference evidence="1 2" key="1">
    <citation type="journal article" date="2019" name="ACS Chem. Biol.">
        <title>Identification and Mobilization of a Cryptic Antibiotic Biosynthesis Gene Locus from a Human-Pathogenic Nocardia Isolate.</title>
        <authorList>
            <person name="Herisse M."/>
            <person name="Ishida K."/>
            <person name="Porter J.L."/>
            <person name="Howden B."/>
            <person name="Hertweck C."/>
            <person name="Stinear T.P."/>
            <person name="Pidot S.J."/>
        </authorList>
    </citation>
    <scope>NUCLEOTIDE SEQUENCE [LARGE SCALE GENOMIC DNA]</scope>
    <source>
        <strain evidence="1 2">AUSMDU00024985</strain>
    </source>
</reference>
<dbReference type="RefSeq" id="WP_167460101.1">
    <property type="nucleotide sequence ID" value="NZ_CP046171.1"/>
</dbReference>
<sequence>MENIGSDADQFAALVLQQLTAEGEVGAEYDPQEFVIRLTSGWKLFLGNIFREANDLPADERTARITRFLSSRSEAPALPGWPQVRSSLRPILRSETFGIGSTDADDPRPITRPALPFLNELVAVDLPSSRSIVNERTIEQWGVDAAEVFAAARENLTALVGSGGFKEPGVLFFDDDGDGYCTSWPLIPGWLAGCGDGTQRPIAFVPEVDRLIIAPDGDDLGPLFEYVEQQYREAARQISPQGYTVDDAGAVIPLDQSPRHQHLPFVQRARCGLALTEYEAQGSALTEQLDTHLALQTRDGEIDGAFVGSVMYIGADSGPYTVTIWGEGVEYFLPEADYVMFCVDEQGEKSVLFTVPFAAVVDIVGLTPIPDLTPPRYEIRHWPDAEVRARLAAAAVEP</sequence>
<dbReference type="Proteomes" id="UP000501705">
    <property type="component" value="Chromosome"/>
</dbReference>
<protein>
    <submittedName>
        <fullName evidence="1">Uncharacterized protein</fullName>
    </submittedName>
</protein>
<evidence type="ECO:0000313" key="2">
    <source>
        <dbReference type="Proteomes" id="UP000501705"/>
    </source>
</evidence>
<organism evidence="1 2">
    <name type="scientific">Nocardia brasiliensis</name>
    <dbReference type="NCBI Taxonomy" id="37326"/>
    <lineage>
        <taxon>Bacteria</taxon>
        <taxon>Bacillati</taxon>
        <taxon>Actinomycetota</taxon>
        <taxon>Actinomycetes</taxon>
        <taxon>Mycobacteriales</taxon>
        <taxon>Nocardiaceae</taxon>
        <taxon>Nocardia</taxon>
    </lineage>
</organism>